<evidence type="ECO:0000256" key="5">
    <source>
        <dbReference type="SAM" id="MobiDB-lite"/>
    </source>
</evidence>
<comment type="cofactor">
    <cofactor evidence="1">
        <name>Fe(2+)</name>
        <dbReference type="ChEBI" id="CHEBI:29033"/>
    </cofactor>
</comment>
<gene>
    <name evidence="7" type="ORF">ABT272_08470</name>
</gene>
<accession>A0ABV1U214</accession>
<dbReference type="GO" id="GO:0051213">
    <property type="term" value="F:dioxygenase activity"/>
    <property type="evidence" value="ECO:0007669"/>
    <property type="project" value="UniProtKB-KW"/>
</dbReference>
<dbReference type="RefSeq" id="WP_123441041.1">
    <property type="nucleotide sequence ID" value="NZ_JBEOZW010000010.1"/>
</dbReference>
<dbReference type="PANTHER" id="PTHR10696:SF56">
    <property type="entry name" value="TAUD_TFDA-LIKE DOMAIN-CONTAINING PROTEIN"/>
    <property type="match status" value="1"/>
</dbReference>
<keyword evidence="8" id="KW-1185">Reference proteome</keyword>
<evidence type="ECO:0000313" key="7">
    <source>
        <dbReference type="EMBL" id="MER6427768.1"/>
    </source>
</evidence>
<keyword evidence="2 7" id="KW-0560">Oxidoreductase</keyword>
<keyword evidence="3" id="KW-0408">Iron</keyword>
<dbReference type="InterPro" id="IPR003819">
    <property type="entry name" value="TauD/TfdA-like"/>
</dbReference>
<dbReference type="Proteomes" id="UP001470023">
    <property type="component" value="Unassembled WGS sequence"/>
</dbReference>
<evidence type="ECO:0000256" key="3">
    <source>
        <dbReference type="ARBA" id="ARBA00023004"/>
    </source>
</evidence>
<comment type="caution">
    <text evidence="7">The sequence shown here is derived from an EMBL/GenBank/DDBJ whole genome shotgun (WGS) entry which is preliminary data.</text>
</comment>
<feature type="region of interest" description="Disordered" evidence="5">
    <location>
        <begin position="1"/>
        <end position="27"/>
    </location>
</feature>
<proteinExistence type="predicted"/>
<evidence type="ECO:0000256" key="1">
    <source>
        <dbReference type="ARBA" id="ARBA00001954"/>
    </source>
</evidence>
<feature type="region of interest" description="Disordered" evidence="5">
    <location>
        <begin position="243"/>
        <end position="262"/>
    </location>
</feature>
<dbReference type="Gene3D" id="3.60.130.10">
    <property type="entry name" value="Clavaminate synthase-like"/>
    <property type="match status" value="1"/>
</dbReference>
<dbReference type="PANTHER" id="PTHR10696">
    <property type="entry name" value="GAMMA-BUTYROBETAINE HYDROXYLASE-RELATED"/>
    <property type="match status" value="1"/>
</dbReference>
<keyword evidence="7" id="KW-0223">Dioxygenase</keyword>
<dbReference type="Pfam" id="PF02668">
    <property type="entry name" value="TauD"/>
    <property type="match status" value="1"/>
</dbReference>
<organism evidence="7 8">
    <name type="scientific">Streptomyces sp. 900105245</name>
    <dbReference type="NCBI Taxonomy" id="3154379"/>
    <lineage>
        <taxon>Bacteria</taxon>
        <taxon>Bacillati</taxon>
        <taxon>Actinomycetota</taxon>
        <taxon>Actinomycetes</taxon>
        <taxon>Kitasatosporales</taxon>
        <taxon>Streptomycetaceae</taxon>
        <taxon>Streptomyces</taxon>
    </lineage>
</organism>
<reference evidence="7 8" key="1">
    <citation type="submission" date="2024-06" db="EMBL/GenBank/DDBJ databases">
        <title>The Natural Products Discovery Center: Release of the First 8490 Sequenced Strains for Exploring Actinobacteria Biosynthetic Diversity.</title>
        <authorList>
            <person name="Kalkreuter E."/>
            <person name="Kautsar S.A."/>
            <person name="Yang D."/>
            <person name="Bader C.D."/>
            <person name="Teijaro C.N."/>
            <person name="Fluegel L."/>
            <person name="Davis C.M."/>
            <person name="Simpson J.R."/>
            <person name="Lauterbach L."/>
            <person name="Steele A.D."/>
            <person name="Gui C."/>
            <person name="Meng S."/>
            <person name="Li G."/>
            <person name="Viehrig K."/>
            <person name="Ye F."/>
            <person name="Su P."/>
            <person name="Kiefer A.F."/>
            <person name="Nichols A."/>
            <person name="Cepeda A.J."/>
            <person name="Yan W."/>
            <person name="Fan B."/>
            <person name="Jiang Y."/>
            <person name="Adhikari A."/>
            <person name="Zheng C.-J."/>
            <person name="Schuster L."/>
            <person name="Cowan T.M."/>
            <person name="Smanski M.J."/>
            <person name="Chevrette M.G."/>
            <person name="De Carvalho L.P.S."/>
            <person name="Shen B."/>
        </authorList>
    </citation>
    <scope>NUCLEOTIDE SEQUENCE [LARGE SCALE GENOMIC DNA]</scope>
    <source>
        <strain evidence="7 8">NPDC001166</strain>
    </source>
</reference>
<protein>
    <submittedName>
        <fullName evidence="7">TauD/TfdA family dioxygenase</fullName>
        <ecNumber evidence="7">1.14.11.-</ecNumber>
    </submittedName>
</protein>
<name>A0ABV1U214_9ACTN</name>
<feature type="domain" description="TauD/TfdA-like" evidence="6">
    <location>
        <begin position="57"/>
        <end position="324"/>
    </location>
</feature>
<evidence type="ECO:0000256" key="2">
    <source>
        <dbReference type="ARBA" id="ARBA00023002"/>
    </source>
</evidence>
<evidence type="ECO:0000313" key="8">
    <source>
        <dbReference type="Proteomes" id="UP001470023"/>
    </source>
</evidence>
<evidence type="ECO:0000256" key="4">
    <source>
        <dbReference type="ARBA" id="ARBA00023194"/>
    </source>
</evidence>
<dbReference type="EC" id="1.14.11.-" evidence="7"/>
<dbReference type="SUPFAM" id="SSF51197">
    <property type="entry name" value="Clavaminate synthase-like"/>
    <property type="match status" value="1"/>
</dbReference>
<sequence>MNTDLTAGPVLRTPLDSPAAWRGDRMTTRPGDWQVRLTDQDLDELTALADRLAGGSRPLHHIPADELRLPRLAVKAVGWRHHLEDGPGVLLVRGMPVAGQSQERLELMYWALSCAIGFPTPQDKRELYLAHVREDGPARPDRFAYQTNVELPFHTDWCDIVSLLCVGRSRTGGASRVASSVTVYNELLRRRPDLVDGLYEPFWMNNKDEADGDRVPYYAASHISWLDGKLSFRRRPSWRRRAAANGQPAYLQPAGGQAPPEPSRQQLEALEMMDTIAGEPGVALSMDLVPGDVQYVDNHTVLHARDGFQNGTGPDEQRHLMRMWLTVPDGRRLADAYARGIARQYTMPQPPPAVPRAHA</sequence>
<evidence type="ECO:0000259" key="6">
    <source>
        <dbReference type="Pfam" id="PF02668"/>
    </source>
</evidence>
<dbReference type="InterPro" id="IPR042098">
    <property type="entry name" value="TauD-like_sf"/>
</dbReference>
<dbReference type="EMBL" id="JBEPAZ010000005">
    <property type="protein sequence ID" value="MER6427768.1"/>
    <property type="molecule type" value="Genomic_DNA"/>
</dbReference>
<keyword evidence="4" id="KW-0045">Antibiotic biosynthesis</keyword>
<dbReference type="InterPro" id="IPR050411">
    <property type="entry name" value="AlphaKG_dependent_hydroxylases"/>
</dbReference>